<sequence length="129" mass="13970">MYAVDSRAVALPSMVLGGLRPLYRQMARANVRAVGFVHTTGANRFEVRLIASVGGPTLEIRSQERTVVFTVPLTAQFRAQPELDTDSYRQLCAMLTPAADPSPDTIVRFLQGLVAQAPAVLSRTDARAA</sequence>
<dbReference type="Proteomes" id="UP000042997">
    <property type="component" value="Unassembled WGS sequence"/>
</dbReference>
<evidence type="ECO:0000313" key="2">
    <source>
        <dbReference type="Proteomes" id="UP000042997"/>
    </source>
</evidence>
<name>A0A098BVF6_9NOCA</name>
<dbReference type="OrthoDB" id="4476833at2"/>
<dbReference type="EMBL" id="CCSD01000109">
    <property type="protein sequence ID" value="CDZ92205.1"/>
    <property type="molecule type" value="Genomic_DNA"/>
</dbReference>
<gene>
    <name evidence="1" type="ORF">RHRU231_930084</name>
</gene>
<reference evidence="1 2" key="1">
    <citation type="journal article" date="2014" name="Genome Announc.">
        <title>Draft Genome Sequence of Propane- and Butane-Oxidizing Actinobacterium Rhodococcus ruber IEGM 231.</title>
        <authorList>
            <person name="Ivshina I.B."/>
            <person name="Kuyukina M.S."/>
            <person name="Krivoruchko A.V."/>
            <person name="Barbe V."/>
            <person name="Fischer C."/>
        </authorList>
    </citation>
    <scope>NUCLEOTIDE SEQUENCE [LARGE SCALE GENOMIC DNA]</scope>
</reference>
<accession>A0A098BVF6</accession>
<dbReference type="AlphaFoldDB" id="A0A098BVF6"/>
<dbReference type="RefSeq" id="WP_040275367.1">
    <property type="nucleotide sequence ID" value="NZ_CP129899.1"/>
</dbReference>
<proteinExistence type="predicted"/>
<organism evidence="1 2">
    <name type="scientific">Rhodococcus ruber</name>
    <dbReference type="NCBI Taxonomy" id="1830"/>
    <lineage>
        <taxon>Bacteria</taxon>
        <taxon>Bacillati</taxon>
        <taxon>Actinomycetota</taxon>
        <taxon>Actinomycetes</taxon>
        <taxon>Mycobacteriales</taxon>
        <taxon>Nocardiaceae</taxon>
        <taxon>Rhodococcus</taxon>
    </lineage>
</organism>
<dbReference type="eggNOG" id="ENOG5031ZPT">
    <property type="taxonomic scope" value="Bacteria"/>
</dbReference>
<evidence type="ECO:0000313" key="1">
    <source>
        <dbReference type="EMBL" id="CDZ92205.1"/>
    </source>
</evidence>
<protein>
    <submittedName>
        <fullName evidence="1">Uncharacterized protein</fullName>
    </submittedName>
</protein>